<organism evidence="4 5">
    <name type="scientific">Tropicibacter oceani</name>
    <dbReference type="NCBI Taxonomy" id="3058420"/>
    <lineage>
        <taxon>Bacteria</taxon>
        <taxon>Pseudomonadati</taxon>
        <taxon>Pseudomonadota</taxon>
        <taxon>Alphaproteobacteria</taxon>
        <taxon>Rhodobacterales</taxon>
        <taxon>Roseobacteraceae</taxon>
        <taxon>Tropicibacter</taxon>
    </lineage>
</organism>
<evidence type="ECO:0000313" key="5">
    <source>
        <dbReference type="Proteomes" id="UP001241605"/>
    </source>
</evidence>
<keyword evidence="2" id="KW-0012">Acyltransferase</keyword>
<accession>A0ABY8QPC8</accession>
<dbReference type="InterPro" id="IPR000182">
    <property type="entry name" value="GNAT_dom"/>
</dbReference>
<keyword evidence="4" id="KW-0614">Plasmid</keyword>
<evidence type="ECO:0000259" key="3">
    <source>
        <dbReference type="PROSITE" id="PS51186"/>
    </source>
</evidence>
<evidence type="ECO:0000313" key="4">
    <source>
        <dbReference type="EMBL" id="WGW05901.1"/>
    </source>
</evidence>
<feature type="domain" description="N-acetyltransferase" evidence="3">
    <location>
        <begin position="5"/>
        <end position="154"/>
    </location>
</feature>
<keyword evidence="5" id="KW-1185">Reference proteome</keyword>
<dbReference type="PANTHER" id="PTHR43877">
    <property type="entry name" value="AMINOALKYLPHOSPHONATE N-ACETYLTRANSFERASE-RELATED-RELATED"/>
    <property type="match status" value="1"/>
</dbReference>
<proteinExistence type="predicted"/>
<protein>
    <submittedName>
        <fullName evidence="4">GNAT family N-acetyltransferase</fullName>
    </submittedName>
</protein>
<dbReference type="SUPFAM" id="SSF55729">
    <property type="entry name" value="Acyl-CoA N-acyltransferases (Nat)"/>
    <property type="match status" value="1"/>
</dbReference>
<dbReference type="EMBL" id="CP124617">
    <property type="protein sequence ID" value="WGW05901.1"/>
    <property type="molecule type" value="Genomic_DNA"/>
</dbReference>
<evidence type="ECO:0000256" key="2">
    <source>
        <dbReference type="ARBA" id="ARBA00023315"/>
    </source>
</evidence>
<dbReference type="Pfam" id="PF00583">
    <property type="entry name" value="Acetyltransf_1"/>
    <property type="match status" value="1"/>
</dbReference>
<dbReference type="InterPro" id="IPR050832">
    <property type="entry name" value="Bact_Acetyltransf"/>
</dbReference>
<sequence length="154" mass="16116">MSTVITLSTSADPAVEAILVRHHSAMSAATPAESCHVMTSDALRASGARVYALRDGSGAVQGVGALKPFGQNAVELKSMHVAAEARGKGFGKSLLNHLLSEARAMGMTAAYLETGSEPGFAPARALYEAAGFEYGPPFGDYVPDRLSVFMSRRL</sequence>
<dbReference type="Proteomes" id="UP001241605">
    <property type="component" value="Plasmid unnamed1"/>
</dbReference>
<dbReference type="PROSITE" id="PS51186">
    <property type="entry name" value="GNAT"/>
    <property type="match status" value="1"/>
</dbReference>
<dbReference type="CDD" id="cd04301">
    <property type="entry name" value="NAT_SF"/>
    <property type="match status" value="1"/>
</dbReference>
<dbReference type="PANTHER" id="PTHR43877:SF5">
    <property type="entry name" value="BLL8307 PROTEIN"/>
    <property type="match status" value="1"/>
</dbReference>
<gene>
    <name evidence="4" type="ORF">QF118_19195</name>
</gene>
<reference evidence="4 5" key="1">
    <citation type="submission" date="2023-05" db="EMBL/GenBank/DDBJ databases">
        <title>YMD87, complete Genome.</title>
        <authorList>
            <person name="Zhang J."/>
            <person name="Xu X."/>
        </authorList>
    </citation>
    <scope>NUCLEOTIDE SEQUENCE [LARGE SCALE GENOMIC DNA]</scope>
    <source>
        <strain evidence="4 5">YMD87</strain>
        <plasmid evidence="4 5">unnamed1</plasmid>
    </source>
</reference>
<dbReference type="Gene3D" id="3.40.630.30">
    <property type="match status" value="1"/>
</dbReference>
<dbReference type="InterPro" id="IPR016181">
    <property type="entry name" value="Acyl_CoA_acyltransferase"/>
</dbReference>
<keyword evidence="1" id="KW-0808">Transferase</keyword>
<geneLocation type="plasmid" evidence="4 5">
    <name>unnamed1</name>
</geneLocation>
<evidence type="ECO:0000256" key="1">
    <source>
        <dbReference type="ARBA" id="ARBA00022679"/>
    </source>
</evidence>
<dbReference type="RefSeq" id="WP_282302524.1">
    <property type="nucleotide sequence ID" value="NZ_CP124617.1"/>
</dbReference>
<name>A0ABY8QPC8_9RHOB</name>